<evidence type="ECO:0000313" key="2">
    <source>
        <dbReference type="EMBL" id="KAJ9616730.1"/>
    </source>
</evidence>
<feature type="region of interest" description="Disordered" evidence="1">
    <location>
        <begin position="231"/>
        <end position="263"/>
    </location>
</feature>
<proteinExistence type="predicted"/>
<name>A0AA38XNG1_9EURO</name>
<evidence type="ECO:0000313" key="3">
    <source>
        <dbReference type="Proteomes" id="UP001172673"/>
    </source>
</evidence>
<dbReference type="AlphaFoldDB" id="A0AA38XNG1"/>
<gene>
    <name evidence="2" type="ORF">H2200_000449</name>
</gene>
<comment type="caution">
    <text evidence="2">The sequence shown here is derived from an EMBL/GenBank/DDBJ whole genome shotgun (WGS) entry which is preliminary data.</text>
</comment>
<organism evidence="2 3">
    <name type="scientific">Cladophialophora chaetospira</name>
    <dbReference type="NCBI Taxonomy" id="386627"/>
    <lineage>
        <taxon>Eukaryota</taxon>
        <taxon>Fungi</taxon>
        <taxon>Dikarya</taxon>
        <taxon>Ascomycota</taxon>
        <taxon>Pezizomycotina</taxon>
        <taxon>Eurotiomycetes</taxon>
        <taxon>Chaetothyriomycetidae</taxon>
        <taxon>Chaetothyriales</taxon>
        <taxon>Herpotrichiellaceae</taxon>
        <taxon>Cladophialophora</taxon>
    </lineage>
</organism>
<accession>A0AA38XNG1</accession>
<dbReference type="EMBL" id="JAPDRK010000001">
    <property type="protein sequence ID" value="KAJ9616730.1"/>
    <property type="molecule type" value="Genomic_DNA"/>
</dbReference>
<dbReference type="Proteomes" id="UP001172673">
    <property type="component" value="Unassembled WGS sequence"/>
</dbReference>
<protein>
    <submittedName>
        <fullName evidence="2">Uncharacterized protein</fullName>
    </submittedName>
</protein>
<feature type="compositionally biased region" description="Low complexity" evidence="1">
    <location>
        <begin position="253"/>
        <end position="263"/>
    </location>
</feature>
<keyword evidence="3" id="KW-1185">Reference proteome</keyword>
<sequence>MDICKRSGFKLMVQNSDLYKLASNETLQHISFENIKNVFKTVLADPVAGPRAREALVAHQEQALVESRAKAEQECKLIAEEAVALLQYYQDIGAMLDSQDRTEGRVDSHARSMRRLLPKVRALFEKGPLVEGPTLAWTALLHVASCAIPEETNDATVSLEEVEDASDWLHNEIDEMMVGICRVQQESRPSWLSEHDWREDSECLRQKAKGNSGPCTHRYPRTMIFLTNVKNGEKPRPKKSKKRVASSGIGTFTPSLSSPSAAPTLSTLSRARCSLEILVSKMG</sequence>
<reference evidence="2" key="1">
    <citation type="submission" date="2022-10" db="EMBL/GenBank/DDBJ databases">
        <title>Culturing micro-colonial fungi from biological soil crusts in the Mojave desert and describing Neophaeococcomyces mojavensis, and introducing the new genera and species Taxawa tesnikishii.</title>
        <authorList>
            <person name="Kurbessoian T."/>
            <person name="Stajich J.E."/>
        </authorList>
    </citation>
    <scope>NUCLEOTIDE SEQUENCE</scope>
    <source>
        <strain evidence="2">TK_41</strain>
    </source>
</reference>
<evidence type="ECO:0000256" key="1">
    <source>
        <dbReference type="SAM" id="MobiDB-lite"/>
    </source>
</evidence>